<sequence length="621" mass="72033">MINKQRNMIIKPLRVDNSNKLLNKVFPDGKKSQNLKSPMQNEEKKIVVEVEKKTFNPQHEDFSDDYDDTSSVSSCESDCREINIWDNSELRLRAINTEEFSDFYGKKLSFLQLYKIRSYFYTKGFRPHLGDIFKDAEKIHKFCRMQLNLDDFLEEEAKCNLIDIDIQKDKNFTRFSRFFEQQLELNSQKMRDEFYDRYSCVNFQACDSPEYQSYSPQKRNSTFVRTGQRMISGLNLSPRKPPKKRLFTEINQQMNPQEQIRKSQLNLLQLSEMQRKQKIQISQQRLMQDKLTEQGIQNNEETNKQNFLIADLEVQDNFASTSDSNYQKSNSSCGSQQDYSHKINNNPTNQINLRLTGSAAQSPVHSPNSIGSFKRSSPAANSQKSPNLSEQNEFRLKLCNTKDYDETQTNPTSNQNYGLEQRKISQFNQNSSNVNQQKGGNHKNDQLSSFTKFLSSSQSPKKRVIPNSVNASPAMKTSQKLNYDFNNFVRQSQNPVSNSISIKKSTNYNNQQQIPIQSEYQLGGKTNTINTSIKELKLPNIGVGLKDLKQSFKLSSESPIRNSQLYNQVFHNSASPNQNQISPIKSQSIQQHYQRTHKKFQSTIFGEETRKQFQQIISQKQ</sequence>
<dbReference type="EMBL" id="GG662622">
    <property type="protein sequence ID" value="EAR85340.1"/>
    <property type="molecule type" value="Genomic_DNA"/>
</dbReference>
<name>I7M6J8_TETTS</name>
<dbReference type="InParanoid" id="I7M6J8"/>
<dbReference type="KEGG" id="tet:TTHERM_00471130"/>
<evidence type="ECO:0000256" key="1">
    <source>
        <dbReference type="SAM" id="MobiDB-lite"/>
    </source>
</evidence>
<keyword evidence="3" id="KW-1185">Reference proteome</keyword>
<feature type="region of interest" description="Disordered" evidence="1">
    <location>
        <begin position="320"/>
        <end position="391"/>
    </location>
</feature>
<protein>
    <submittedName>
        <fullName evidence="2">Uncharacterized protein</fullName>
    </submittedName>
</protein>
<dbReference type="Proteomes" id="UP000009168">
    <property type="component" value="Unassembled WGS sequence"/>
</dbReference>
<organism evidence="2 3">
    <name type="scientific">Tetrahymena thermophila (strain SB210)</name>
    <dbReference type="NCBI Taxonomy" id="312017"/>
    <lineage>
        <taxon>Eukaryota</taxon>
        <taxon>Sar</taxon>
        <taxon>Alveolata</taxon>
        <taxon>Ciliophora</taxon>
        <taxon>Intramacronucleata</taxon>
        <taxon>Oligohymenophorea</taxon>
        <taxon>Hymenostomatida</taxon>
        <taxon>Tetrahymenina</taxon>
        <taxon>Tetrahymenidae</taxon>
        <taxon>Tetrahymena</taxon>
    </lineage>
</organism>
<evidence type="ECO:0000313" key="2">
    <source>
        <dbReference type="EMBL" id="EAR85340.1"/>
    </source>
</evidence>
<dbReference type="HOGENOM" id="CLU_440412_0_0_1"/>
<accession>I7M6J8</accession>
<evidence type="ECO:0000313" key="3">
    <source>
        <dbReference type="Proteomes" id="UP000009168"/>
    </source>
</evidence>
<reference evidence="3" key="1">
    <citation type="journal article" date="2006" name="PLoS Biol.">
        <title>Macronuclear genome sequence of the ciliate Tetrahymena thermophila, a model eukaryote.</title>
        <authorList>
            <person name="Eisen J.A."/>
            <person name="Coyne R.S."/>
            <person name="Wu M."/>
            <person name="Wu D."/>
            <person name="Thiagarajan M."/>
            <person name="Wortman J.R."/>
            <person name="Badger J.H."/>
            <person name="Ren Q."/>
            <person name="Amedeo P."/>
            <person name="Jones K.M."/>
            <person name="Tallon L.J."/>
            <person name="Delcher A.L."/>
            <person name="Salzberg S.L."/>
            <person name="Silva J.C."/>
            <person name="Haas B.J."/>
            <person name="Majoros W.H."/>
            <person name="Farzad M."/>
            <person name="Carlton J.M."/>
            <person name="Smith R.K. Jr."/>
            <person name="Garg J."/>
            <person name="Pearlman R.E."/>
            <person name="Karrer K.M."/>
            <person name="Sun L."/>
            <person name="Manning G."/>
            <person name="Elde N.C."/>
            <person name="Turkewitz A.P."/>
            <person name="Asai D.J."/>
            <person name="Wilkes D.E."/>
            <person name="Wang Y."/>
            <person name="Cai H."/>
            <person name="Collins K."/>
            <person name="Stewart B.A."/>
            <person name="Lee S.R."/>
            <person name="Wilamowska K."/>
            <person name="Weinberg Z."/>
            <person name="Ruzzo W.L."/>
            <person name="Wloga D."/>
            <person name="Gaertig J."/>
            <person name="Frankel J."/>
            <person name="Tsao C.-C."/>
            <person name="Gorovsky M.A."/>
            <person name="Keeling P.J."/>
            <person name="Waller R.F."/>
            <person name="Patron N.J."/>
            <person name="Cherry J.M."/>
            <person name="Stover N.A."/>
            <person name="Krieger C.J."/>
            <person name="del Toro C."/>
            <person name="Ryder H.F."/>
            <person name="Williamson S.C."/>
            <person name="Barbeau R.A."/>
            <person name="Hamilton E.P."/>
            <person name="Orias E."/>
        </authorList>
    </citation>
    <scope>NUCLEOTIDE SEQUENCE [LARGE SCALE GENOMIC DNA]</scope>
    <source>
        <strain evidence="3">SB210</strain>
    </source>
</reference>
<gene>
    <name evidence="2" type="ORF">TTHERM_00471130</name>
</gene>
<dbReference type="GeneID" id="7840967"/>
<proteinExistence type="predicted"/>
<dbReference type="AlphaFoldDB" id="I7M6J8"/>
<dbReference type="RefSeq" id="XP_001033003.1">
    <property type="nucleotide sequence ID" value="XM_001033003.1"/>
</dbReference>